<gene>
    <name evidence="2" type="ORF">PPNO1_LOCUS9782</name>
</gene>
<reference evidence="2" key="1">
    <citation type="submission" date="2022-11" db="EMBL/GenBank/DDBJ databases">
        <authorList>
            <person name="Scott C."/>
            <person name="Bruce N."/>
        </authorList>
    </citation>
    <scope>NUCLEOTIDE SEQUENCE</scope>
</reference>
<accession>A0A9P1MGC3</accession>
<name>A0A9P1MGC3_9PEZI</name>
<dbReference type="EMBL" id="CALLCH030000021">
    <property type="protein sequence ID" value="CAI4220242.1"/>
    <property type="molecule type" value="Genomic_DNA"/>
</dbReference>
<sequence>MTPQQQAYMRPQSAFTEHLPPGISAAQSLTSLMQQQGHSRQSSRFSFANESASNAATIQIAANPRIMAQQKAMMPTSFPSQQGSQYYTSSVPGPPPGLKSTGTPQACSGKAHLLAGHLWCRTQGH</sequence>
<organism evidence="2 3">
    <name type="scientific">Parascedosporium putredinis</name>
    <dbReference type="NCBI Taxonomy" id="1442378"/>
    <lineage>
        <taxon>Eukaryota</taxon>
        <taxon>Fungi</taxon>
        <taxon>Dikarya</taxon>
        <taxon>Ascomycota</taxon>
        <taxon>Pezizomycotina</taxon>
        <taxon>Sordariomycetes</taxon>
        <taxon>Hypocreomycetidae</taxon>
        <taxon>Microascales</taxon>
        <taxon>Microascaceae</taxon>
        <taxon>Parascedosporium</taxon>
    </lineage>
</organism>
<dbReference type="Proteomes" id="UP000838763">
    <property type="component" value="Unassembled WGS sequence"/>
</dbReference>
<feature type="region of interest" description="Disordered" evidence="1">
    <location>
        <begin position="71"/>
        <end position="105"/>
    </location>
</feature>
<keyword evidence="3" id="KW-1185">Reference proteome</keyword>
<dbReference type="AlphaFoldDB" id="A0A9P1MGC3"/>
<evidence type="ECO:0000313" key="2">
    <source>
        <dbReference type="EMBL" id="CAI4220242.1"/>
    </source>
</evidence>
<evidence type="ECO:0000256" key="1">
    <source>
        <dbReference type="SAM" id="MobiDB-lite"/>
    </source>
</evidence>
<protein>
    <submittedName>
        <fullName evidence="2">Uncharacterized protein</fullName>
    </submittedName>
</protein>
<proteinExistence type="predicted"/>
<evidence type="ECO:0000313" key="3">
    <source>
        <dbReference type="Proteomes" id="UP000838763"/>
    </source>
</evidence>
<comment type="caution">
    <text evidence="2">The sequence shown here is derived from an EMBL/GenBank/DDBJ whole genome shotgun (WGS) entry which is preliminary data.</text>
</comment>
<feature type="compositionally biased region" description="Polar residues" evidence="1">
    <location>
        <begin position="77"/>
        <end position="91"/>
    </location>
</feature>
<dbReference type="OrthoDB" id="1923159at2759"/>